<dbReference type="AlphaFoldDB" id="A0A7W4UY19"/>
<keyword evidence="2" id="KW-0732">Signal</keyword>
<accession>A0A7W4UY19</accession>
<feature type="chain" id="PRO_5031389567" evidence="2">
    <location>
        <begin position="27"/>
        <end position="544"/>
    </location>
</feature>
<evidence type="ECO:0000256" key="2">
    <source>
        <dbReference type="SAM" id="SignalP"/>
    </source>
</evidence>
<dbReference type="RefSeq" id="WP_155829015.1">
    <property type="nucleotide sequence ID" value="NZ_JACHVP010000002.1"/>
</dbReference>
<feature type="signal peptide" evidence="2">
    <location>
        <begin position="1"/>
        <end position="26"/>
    </location>
</feature>
<comment type="caution">
    <text evidence="3">The sequence shown here is derived from an EMBL/GenBank/DDBJ whole genome shotgun (WGS) entry which is preliminary data.</text>
</comment>
<dbReference type="EMBL" id="JACHVP010000002">
    <property type="protein sequence ID" value="MBB2967681.1"/>
    <property type="molecule type" value="Genomic_DNA"/>
</dbReference>
<evidence type="ECO:0000313" key="4">
    <source>
        <dbReference type="Proteomes" id="UP000538196"/>
    </source>
</evidence>
<gene>
    <name evidence="3" type="ORF">FHX33_002444</name>
</gene>
<keyword evidence="4" id="KW-1185">Reference proteome</keyword>
<dbReference type="SUPFAM" id="SSF50998">
    <property type="entry name" value="Quinoprotein alcohol dehydrogenase-like"/>
    <property type="match status" value="1"/>
</dbReference>
<dbReference type="Proteomes" id="UP000538196">
    <property type="component" value="Unassembled WGS sequence"/>
</dbReference>
<protein>
    <submittedName>
        <fullName evidence="3">Uncharacterized protein</fullName>
    </submittedName>
</protein>
<name>A0A7W4UY19_LEIAQ</name>
<proteinExistence type="predicted"/>
<dbReference type="InterPro" id="IPR011047">
    <property type="entry name" value="Quinoprotein_ADH-like_sf"/>
</dbReference>
<feature type="region of interest" description="Disordered" evidence="1">
    <location>
        <begin position="370"/>
        <end position="393"/>
    </location>
</feature>
<reference evidence="3 4" key="1">
    <citation type="submission" date="2020-08" db="EMBL/GenBank/DDBJ databases">
        <title>Sequencing the genomes of 1000 actinobacteria strains.</title>
        <authorList>
            <person name="Klenk H.-P."/>
        </authorList>
    </citation>
    <scope>NUCLEOTIDE SEQUENCE [LARGE SCALE GENOMIC DNA]</scope>
    <source>
        <strain evidence="3 4">DSM 20146</strain>
    </source>
</reference>
<organism evidence="3 4">
    <name type="scientific">Leifsonia aquatica</name>
    <name type="common">Corynebacterium aquaticum</name>
    <dbReference type="NCBI Taxonomy" id="144185"/>
    <lineage>
        <taxon>Bacteria</taxon>
        <taxon>Bacillati</taxon>
        <taxon>Actinomycetota</taxon>
        <taxon>Actinomycetes</taxon>
        <taxon>Micrococcales</taxon>
        <taxon>Microbacteriaceae</taxon>
        <taxon>Leifsonia</taxon>
    </lineage>
</organism>
<sequence>MRSLRRLPVLLLGVLLAIVPAATATAETHVYGEVAIYSYDDQDVSKVSMSGDLLAVSRTGRAVEVMRVDDTGAKLDSDTVPAPEGMTRFGYSIAIDEASGRLFVGTNDSVVLEYVLSTGGGGWRWLPGRTFVAAGSSGFGESLSVHGDRLAVGAYDTDFGAGAAYVIDLGSGAVQRAGVTGLYLTAGMGDEVLLTDRYLIANAHMIKKWPGDGRSIQTGGVYIWDLADLSAPLTFLDHPLWGVDVAEHKTRIYEDAGGTAGFGYQIAVTDDYLWVSSPADINYTSDDLRDPVGGIVQSALDSGTTTQGAMYRFSLGDFTQVGPRIIPPPHEFSMGHNMTAVGNAVLVSAETNADGRTGRVHVYDADAIPTTGTPGDLMRQQPEPVQDLQGSDSRPGDRFGALYSNGVLAADGGRAIIASKGSAGGSRGKAYLFSPIVPNVVEWPMTLEAPDIVYGQEGRVVASVPGLTGPVRVTLALDGDEREADTNADGVAEFVFRPAQHPAGTYPAEVSFLARGGLDSGHATGEYVVRKAPTTVVNTKVEVR</sequence>
<evidence type="ECO:0000313" key="3">
    <source>
        <dbReference type="EMBL" id="MBB2967681.1"/>
    </source>
</evidence>
<evidence type="ECO:0000256" key="1">
    <source>
        <dbReference type="SAM" id="MobiDB-lite"/>
    </source>
</evidence>